<proteinExistence type="predicted"/>
<dbReference type="InterPro" id="IPR017451">
    <property type="entry name" value="F-box-assoc_interact_dom"/>
</dbReference>
<dbReference type="AlphaFoldDB" id="A0AAW1MK61"/>
<protein>
    <recommendedName>
        <fullName evidence="1">F-box associated beta-propeller type 1 domain-containing protein</fullName>
    </recommendedName>
</protein>
<dbReference type="PANTHER" id="PTHR31672:SF13">
    <property type="entry name" value="F-BOX PROTEIN CPR30-LIKE"/>
    <property type="match status" value="1"/>
</dbReference>
<dbReference type="Proteomes" id="UP001443914">
    <property type="component" value="Unassembled WGS sequence"/>
</dbReference>
<accession>A0AAW1MK61</accession>
<feature type="domain" description="F-box associated beta-propeller type 1" evidence="1">
    <location>
        <begin position="87"/>
        <end position="288"/>
    </location>
</feature>
<dbReference type="InterPro" id="IPR050796">
    <property type="entry name" value="SCF_F-box_component"/>
</dbReference>
<dbReference type="Pfam" id="PF07734">
    <property type="entry name" value="FBA_1"/>
    <property type="match status" value="1"/>
</dbReference>
<keyword evidence="3" id="KW-1185">Reference proteome</keyword>
<dbReference type="NCBIfam" id="TIGR01640">
    <property type="entry name" value="F_box_assoc_1"/>
    <property type="match status" value="1"/>
</dbReference>
<evidence type="ECO:0000259" key="1">
    <source>
        <dbReference type="Pfam" id="PF07734"/>
    </source>
</evidence>
<gene>
    <name evidence="2" type="ORF">RND81_02G059800</name>
</gene>
<name>A0AAW1MK61_SAPOF</name>
<dbReference type="PANTHER" id="PTHR31672">
    <property type="entry name" value="BNACNNG10540D PROTEIN"/>
    <property type="match status" value="1"/>
</dbReference>
<dbReference type="InterPro" id="IPR006527">
    <property type="entry name" value="F-box-assoc_dom_typ1"/>
</dbReference>
<evidence type="ECO:0000313" key="2">
    <source>
        <dbReference type="EMBL" id="KAK9748468.1"/>
    </source>
</evidence>
<dbReference type="EMBL" id="JBDFQZ010000002">
    <property type="protein sequence ID" value="KAK9748468.1"/>
    <property type="molecule type" value="Genomic_DNA"/>
</dbReference>
<comment type="caution">
    <text evidence="2">The sequence shown here is derived from an EMBL/GenBank/DDBJ whole genome shotgun (WGS) entry which is preliminary data.</text>
</comment>
<evidence type="ECO:0000313" key="3">
    <source>
        <dbReference type="Proteomes" id="UP001443914"/>
    </source>
</evidence>
<reference evidence="2 3" key="1">
    <citation type="submission" date="2024-03" db="EMBL/GenBank/DDBJ databases">
        <title>WGS assembly of Saponaria officinalis var. Norfolk2.</title>
        <authorList>
            <person name="Jenkins J."/>
            <person name="Shu S."/>
            <person name="Grimwood J."/>
            <person name="Barry K."/>
            <person name="Goodstein D."/>
            <person name="Schmutz J."/>
            <person name="Leebens-Mack J."/>
            <person name="Osbourn A."/>
        </authorList>
    </citation>
    <scope>NUCLEOTIDE SEQUENCE [LARGE SCALE GENOMIC DNA]</scope>
    <source>
        <strain evidence="3">cv. Norfolk2</strain>
        <strain evidence="2">JIC</strain>
        <tissue evidence="2">Leaf</tissue>
    </source>
</reference>
<organism evidence="2 3">
    <name type="scientific">Saponaria officinalis</name>
    <name type="common">Common soapwort</name>
    <name type="synonym">Lychnis saponaria</name>
    <dbReference type="NCBI Taxonomy" id="3572"/>
    <lineage>
        <taxon>Eukaryota</taxon>
        <taxon>Viridiplantae</taxon>
        <taxon>Streptophyta</taxon>
        <taxon>Embryophyta</taxon>
        <taxon>Tracheophyta</taxon>
        <taxon>Spermatophyta</taxon>
        <taxon>Magnoliopsida</taxon>
        <taxon>eudicotyledons</taxon>
        <taxon>Gunneridae</taxon>
        <taxon>Pentapetalae</taxon>
        <taxon>Caryophyllales</taxon>
        <taxon>Caryophyllaceae</taxon>
        <taxon>Caryophylleae</taxon>
        <taxon>Saponaria</taxon>
    </lineage>
</organism>
<dbReference type="EMBL" id="JBDFQZ010000002">
    <property type="protein sequence ID" value="KAK9748467.1"/>
    <property type="molecule type" value="Genomic_DNA"/>
</dbReference>
<sequence>MMRHHRTQSSICEAHYDDIPIICIAPNAIAEENSSSMFYVALLSKQNEDVHINMMPDLVRDTAGYFAPDPDFGLDLFEFGDLVNITNGIVCFAWLDNLGLWNPATREFKAIPPWREPCLVLIKGYYFDFFGFGFDSISNDFKIVRVIRYQDHVFGGYEVYSLTTSSWKRLEDVPPSIYSLRTRSSVSAYLNGVCYWFFDQADVMVIVSFNFSTEVFKVFNLPHNVVGSKTGYKYKRVLTLYKDRLALVVPRFDMVKAMRSFDVWVVTEFDDDDSKIPVSWQHLLTIGPFSSSDGLRFSAFRMDGDVVLITEPDDDDLDEYSSLYNPSTGTFKPLDICFYDYYRYVESLFPLYSGKAT</sequence>